<dbReference type="CDD" id="cd01310">
    <property type="entry name" value="TatD_DNAse"/>
    <property type="match status" value="1"/>
</dbReference>
<dbReference type="NCBIfam" id="TIGR00010">
    <property type="entry name" value="YchF/TatD family DNA exonuclease"/>
    <property type="match status" value="1"/>
</dbReference>
<feature type="binding site" evidence="3">
    <location>
        <position position="7"/>
    </location>
    <ligand>
        <name>a divalent metal cation</name>
        <dbReference type="ChEBI" id="CHEBI:60240"/>
        <label>1</label>
    </ligand>
</feature>
<feature type="binding site" evidence="3">
    <location>
        <position position="9"/>
    </location>
    <ligand>
        <name>a divalent metal cation</name>
        <dbReference type="ChEBI" id="CHEBI:60240"/>
        <label>1</label>
    </ligand>
</feature>
<feature type="binding site" evidence="3">
    <location>
        <position position="93"/>
    </location>
    <ligand>
        <name>a divalent metal cation</name>
        <dbReference type="ChEBI" id="CHEBI:60240"/>
        <label>1</label>
    </ligand>
</feature>
<feature type="binding site" evidence="3">
    <location>
        <position position="154"/>
    </location>
    <ligand>
        <name>a divalent metal cation</name>
        <dbReference type="ChEBI" id="CHEBI:60240"/>
        <label>2</label>
    </ligand>
</feature>
<feature type="binding site" evidence="3">
    <location>
        <position position="204"/>
    </location>
    <ligand>
        <name>a divalent metal cation</name>
        <dbReference type="ChEBI" id="CHEBI:60240"/>
        <label>1</label>
    </ligand>
</feature>
<evidence type="ECO:0000256" key="2">
    <source>
        <dbReference type="ARBA" id="ARBA00022801"/>
    </source>
</evidence>
<dbReference type="GO" id="GO:0005829">
    <property type="term" value="C:cytosol"/>
    <property type="evidence" value="ECO:0007669"/>
    <property type="project" value="TreeGrafter"/>
</dbReference>
<dbReference type="AlphaFoldDB" id="A0AA37JB97"/>
<dbReference type="InterPro" id="IPR032466">
    <property type="entry name" value="Metal_Hydrolase"/>
</dbReference>
<accession>A0AA37JB97</accession>
<keyword evidence="2" id="KW-0378">Hydrolase</keyword>
<dbReference type="InterPro" id="IPR015991">
    <property type="entry name" value="TatD/YcfH-like"/>
</dbReference>
<dbReference type="GO" id="GO:0046872">
    <property type="term" value="F:metal ion binding"/>
    <property type="evidence" value="ECO:0007669"/>
    <property type="project" value="UniProtKB-KW"/>
</dbReference>
<evidence type="ECO:0000313" key="5">
    <source>
        <dbReference type="Proteomes" id="UP001055091"/>
    </source>
</evidence>
<dbReference type="GO" id="GO:0016788">
    <property type="term" value="F:hydrolase activity, acting on ester bonds"/>
    <property type="evidence" value="ECO:0007669"/>
    <property type="project" value="InterPro"/>
</dbReference>
<dbReference type="FunFam" id="3.20.20.140:FF:000005">
    <property type="entry name" value="TatD family hydrolase"/>
    <property type="match status" value="1"/>
</dbReference>
<gene>
    <name evidence="4" type="ORF">CE91St55_03920</name>
</gene>
<evidence type="ECO:0000313" key="4">
    <source>
        <dbReference type="EMBL" id="GKG98410.1"/>
    </source>
</evidence>
<keyword evidence="1 3" id="KW-0479">Metal-binding</keyword>
<comment type="caution">
    <text evidence="4">The sequence shown here is derived from an EMBL/GenBank/DDBJ whole genome shotgun (WGS) entry which is preliminary data.</text>
</comment>
<evidence type="ECO:0000256" key="3">
    <source>
        <dbReference type="PIRSR" id="PIRSR005902-1"/>
    </source>
</evidence>
<feature type="binding site" evidence="3">
    <location>
        <position position="129"/>
    </location>
    <ligand>
        <name>a divalent metal cation</name>
        <dbReference type="ChEBI" id="CHEBI:60240"/>
        <label>2</label>
    </ligand>
</feature>
<name>A0AA37JB97_9FIRM</name>
<dbReference type="Proteomes" id="UP001055091">
    <property type="component" value="Unassembled WGS sequence"/>
</dbReference>
<proteinExistence type="predicted"/>
<dbReference type="Pfam" id="PF01026">
    <property type="entry name" value="TatD_DNase"/>
    <property type="match status" value="1"/>
</dbReference>
<dbReference type="GO" id="GO:0004536">
    <property type="term" value="F:DNA nuclease activity"/>
    <property type="evidence" value="ECO:0007669"/>
    <property type="project" value="InterPro"/>
</dbReference>
<dbReference type="InterPro" id="IPR001130">
    <property type="entry name" value="TatD-like"/>
</dbReference>
<protein>
    <submittedName>
        <fullName evidence="4">Deoxyribonuclease</fullName>
    </submittedName>
</protein>
<dbReference type="Gene3D" id="3.20.20.140">
    <property type="entry name" value="Metal-dependent hydrolases"/>
    <property type="match status" value="1"/>
</dbReference>
<dbReference type="SUPFAM" id="SSF51556">
    <property type="entry name" value="Metallo-dependent hydrolases"/>
    <property type="match status" value="1"/>
</dbReference>
<evidence type="ECO:0000256" key="1">
    <source>
        <dbReference type="ARBA" id="ARBA00022723"/>
    </source>
</evidence>
<dbReference type="PANTHER" id="PTHR46124:SF2">
    <property type="entry name" value="D-AMINOACYL-TRNA DEACYLASE"/>
    <property type="match status" value="1"/>
</dbReference>
<sequence length="255" mass="29065">MMIFDTHAHYDDEQFDEDREELLNSMQTHGVEAVTNIGSSLAASRRTIGLTEKYPFVYGAIGVHPNEVGELEEDGIAWLKEMCALPKIVAVGEIGLDYYWDEPGHDIQKKWFERQLELAREVKLPVVIHSRDAAKDTLDMMKALHAEKIGGVIHCFSYTKEMAREYLNMGFYLGIGGVVTFKNAKKLKEVVEYMPMEQMVLETDCPYLSPVPNRGKRNSSLNLPYVVEEVARIKGISEDEVIEITNRNAKTMYRL</sequence>
<dbReference type="EMBL" id="BQNJ01000001">
    <property type="protein sequence ID" value="GKG98410.1"/>
    <property type="molecule type" value="Genomic_DNA"/>
</dbReference>
<dbReference type="PANTHER" id="PTHR46124">
    <property type="entry name" value="D-AMINOACYL-TRNA DEACYLASE"/>
    <property type="match status" value="1"/>
</dbReference>
<reference evidence="4" key="1">
    <citation type="submission" date="2022-01" db="EMBL/GenBank/DDBJ databases">
        <title>Novel bile acid biosynthetic pathways are enriched in the microbiome of centenarians.</title>
        <authorList>
            <person name="Sato Y."/>
            <person name="Atarashi K."/>
            <person name="Plichta R.D."/>
            <person name="Arai Y."/>
            <person name="Sasajima S."/>
            <person name="Kearney M.S."/>
            <person name="Suda W."/>
            <person name="Takeshita K."/>
            <person name="Sasaki T."/>
            <person name="Okamoto S."/>
            <person name="Skelly N.A."/>
            <person name="Okamura Y."/>
            <person name="Vlamakis H."/>
            <person name="Li Y."/>
            <person name="Tanoue T."/>
            <person name="Takei H."/>
            <person name="Nittono H."/>
            <person name="Narushima S."/>
            <person name="Irie J."/>
            <person name="Itoh H."/>
            <person name="Moriya K."/>
            <person name="Sugiura Y."/>
            <person name="Suematsu M."/>
            <person name="Moritoki N."/>
            <person name="Shibata S."/>
            <person name="Littman R.D."/>
            <person name="Fischbach A.M."/>
            <person name="Uwamino Y."/>
            <person name="Inoue T."/>
            <person name="Honda A."/>
            <person name="Hattori M."/>
            <person name="Murai T."/>
            <person name="Xavier J.R."/>
            <person name="Hirose N."/>
            <person name="Honda K."/>
        </authorList>
    </citation>
    <scope>NUCLEOTIDE SEQUENCE</scope>
    <source>
        <strain evidence="4">CE91-St55</strain>
    </source>
</reference>
<organism evidence="4 5">
    <name type="scientific">Hungatella hathewayi</name>
    <dbReference type="NCBI Taxonomy" id="154046"/>
    <lineage>
        <taxon>Bacteria</taxon>
        <taxon>Bacillati</taxon>
        <taxon>Bacillota</taxon>
        <taxon>Clostridia</taxon>
        <taxon>Lachnospirales</taxon>
        <taxon>Lachnospiraceae</taxon>
        <taxon>Hungatella</taxon>
    </lineage>
</organism>
<dbReference type="PIRSF" id="PIRSF005902">
    <property type="entry name" value="DNase_TatD"/>
    <property type="match status" value="1"/>
</dbReference>